<reference evidence="1 2" key="1">
    <citation type="submission" date="2016-07" db="EMBL/GenBank/DDBJ databases">
        <title>Draft genome of a psychrotolerant acidophile Acidithiobacillus ferrivorans strain YL15.</title>
        <authorList>
            <person name="Peng T."/>
            <person name="Ma L."/>
            <person name="Nan M."/>
            <person name="An N."/>
            <person name="Wang M."/>
            <person name="Qiu G."/>
            <person name="Zeng W."/>
        </authorList>
    </citation>
    <scope>NUCLEOTIDE SEQUENCE [LARGE SCALE GENOMIC DNA]</scope>
    <source>
        <strain evidence="1 2">YL15</strain>
    </source>
</reference>
<name>A0A1B9C0J5_9PROT</name>
<organism evidence="1 2">
    <name type="scientific">Acidithiobacillus ferrivorans</name>
    <dbReference type="NCBI Taxonomy" id="160808"/>
    <lineage>
        <taxon>Bacteria</taxon>
        <taxon>Pseudomonadati</taxon>
        <taxon>Pseudomonadota</taxon>
        <taxon>Acidithiobacillia</taxon>
        <taxon>Acidithiobacillales</taxon>
        <taxon>Acidithiobacillaceae</taxon>
        <taxon>Acidithiobacillus</taxon>
    </lineage>
</organism>
<proteinExistence type="predicted"/>
<gene>
    <name evidence="1" type="ORF">BBC27_07785</name>
</gene>
<dbReference type="EMBL" id="MASQ01000065">
    <property type="protein sequence ID" value="OCB03454.1"/>
    <property type="molecule type" value="Genomic_DNA"/>
</dbReference>
<accession>A0A1B9C0J5</accession>
<sequence>MGRHRRLILTSPISSGGDPEWRHGIKRTIPTGGFGIERTWRITGYGDLARCLYTEAGRFIADPCARYFAARTPFGGLPGR</sequence>
<dbReference type="AlphaFoldDB" id="A0A1B9C0J5"/>
<dbReference type="Proteomes" id="UP000093129">
    <property type="component" value="Unassembled WGS sequence"/>
</dbReference>
<protein>
    <submittedName>
        <fullName evidence="1">Uncharacterized protein</fullName>
    </submittedName>
</protein>
<comment type="caution">
    <text evidence="1">The sequence shown here is derived from an EMBL/GenBank/DDBJ whole genome shotgun (WGS) entry which is preliminary data.</text>
</comment>
<evidence type="ECO:0000313" key="2">
    <source>
        <dbReference type="Proteomes" id="UP000093129"/>
    </source>
</evidence>
<evidence type="ECO:0000313" key="1">
    <source>
        <dbReference type="EMBL" id="OCB03454.1"/>
    </source>
</evidence>